<dbReference type="Pfam" id="PF01408">
    <property type="entry name" value="GFO_IDH_MocA"/>
    <property type="match status" value="1"/>
</dbReference>
<accession>A0A9D1NZL2</accession>
<dbReference type="Pfam" id="PF22725">
    <property type="entry name" value="GFO_IDH_MocA_C3"/>
    <property type="match status" value="1"/>
</dbReference>
<organism evidence="3 4">
    <name type="scientific">Candidatus Merdiplasma excrementigallinarum</name>
    <dbReference type="NCBI Taxonomy" id="2840864"/>
    <lineage>
        <taxon>Bacteria</taxon>
        <taxon>Bacillati</taxon>
        <taxon>Bacillota</taxon>
        <taxon>Clostridia</taxon>
        <taxon>Lachnospirales</taxon>
        <taxon>Lachnospiraceae</taxon>
        <taxon>Lachnospiraceae incertae sedis</taxon>
        <taxon>Candidatus Merdiplasma</taxon>
    </lineage>
</organism>
<dbReference type="Gene3D" id="3.30.360.10">
    <property type="entry name" value="Dihydrodipicolinate Reductase, domain 2"/>
    <property type="match status" value="1"/>
</dbReference>
<dbReference type="GO" id="GO:0000166">
    <property type="term" value="F:nucleotide binding"/>
    <property type="evidence" value="ECO:0007669"/>
    <property type="project" value="InterPro"/>
</dbReference>
<feature type="domain" description="GFO/IDH/MocA-like oxidoreductase" evidence="2">
    <location>
        <begin position="122"/>
        <end position="219"/>
    </location>
</feature>
<feature type="domain" description="Gfo/Idh/MocA-like oxidoreductase N-terminal" evidence="1">
    <location>
        <begin position="2"/>
        <end position="113"/>
    </location>
</feature>
<evidence type="ECO:0000259" key="2">
    <source>
        <dbReference type="Pfam" id="PF22725"/>
    </source>
</evidence>
<reference evidence="3" key="2">
    <citation type="journal article" date="2021" name="PeerJ">
        <title>Extensive microbial diversity within the chicken gut microbiome revealed by metagenomics and culture.</title>
        <authorList>
            <person name="Gilroy R."/>
            <person name="Ravi A."/>
            <person name="Getino M."/>
            <person name="Pursley I."/>
            <person name="Horton D.L."/>
            <person name="Alikhan N.F."/>
            <person name="Baker D."/>
            <person name="Gharbi K."/>
            <person name="Hall N."/>
            <person name="Watson M."/>
            <person name="Adriaenssens E.M."/>
            <person name="Foster-Nyarko E."/>
            <person name="Jarju S."/>
            <person name="Secka A."/>
            <person name="Antonio M."/>
            <person name="Oren A."/>
            <person name="Chaudhuri R.R."/>
            <person name="La Ragione R."/>
            <person name="Hildebrand F."/>
            <person name="Pallen M.J."/>
        </authorList>
    </citation>
    <scope>NUCLEOTIDE SEQUENCE</scope>
    <source>
        <strain evidence="3">ChiBcec6-7307</strain>
    </source>
</reference>
<proteinExistence type="predicted"/>
<dbReference type="AlphaFoldDB" id="A0A9D1NZL2"/>
<dbReference type="EMBL" id="DVOS01000060">
    <property type="protein sequence ID" value="HIV23746.1"/>
    <property type="molecule type" value="Genomic_DNA"/>
</dbReference>
<name>A0A9D1NZL2_9FIRM</name>
<comment type="caution">
    <text evidence="3">The sequence shown here is derived from an EMBL/GenBank/DDBJ whole genome shotgun (WGS) entry which is preliminary data.</text>
</comment>
<dbReference type="InterPro" id="IPR000683">
    <property type="entry name" value="Gfo/Idh/MocA-like_OxRdtase_N"/>
</dbReference>
<evidence type="ECO:0000259" key="1">
    <source>
        <dbReference type="Pfam" id="PF01408"/>
    </source>
</evidence>
<sequence>MIRIGIVGTGGMGTVHYTNYQYIEGCQVAAVCGNQEKAREWGVPGYREISRMAREEGLDLIDICTPTYLHYEQVKEALEWCSVICEKPLAFTAREAKDLFETARRRGHHLYVAQVLRFFPEYQVLRKLVLDGSCGRMLDGSFWRLSVRPAWTSGGWMMDREKSGLVPYDLHIHDLDFAVSLFGMPRSRQFTAARSRDDTMDQQYRFYYEFLDQGRPVHLCAEASWYRGNYPWSAGYRVCFERAVLETKDGKVWLYREGQEPEEQDISQKRLIPTGINVPPTGVYLEELEHFIRCLAEDRDSDLVKEEEVAGVLSILEEMNREL</sequence>
<evidence type="ECO:0000313" key="3">
    <source>
        <dbReference type="EMBL" id="HIV23746.1"/>
    </source>
</evidence>
<dbReference type="InterPro" id="IPR036291">
    <property type="entry name" value="NAD(P)-bd_dom_sf"/>
</dbReference>
<dbReference type="SUPFAM" id="SSF51735">
    <property type="entry name" value="NAD(P)-binding Rossmann-fold domains"/>
    <property type="match status" value="1"/>
</dbReference>
<dbReference type="InterPro" id="IPR051450">
    <property type="entry name" value="Gfo/Idh/MocA_Oxidoreductases"/>
</dbReference>
<dbReference type="InterPro" id="IPR055170">
    <property type="entry name" value="GFO_IDH_MocA-like_dom"/>
</dbReference>
<dbReference type="PANTHER" id="PTHR43377:SF1">
    <property type="entry name" value="BILIVERDIN REDUCTASE A"/>
    <property type="match status" value="1"/>
</dbReference>
<evidence type="ECO:0000313" key="4">
    <source>
        <dbReference type="Proteomes" id="UP000886889"/>
    </source>
</evidence>
<dbReference type="PANTHER" id="PTHR43377">
    <property type="entry name" value="BILIVERDIN REDUCTASE A"/>
    <property type="match status" value="1"/>
</dbReference>
<dbReference type="Proteomes" id="UP000886889">
    <property type="component" value="Unassembled WGS sequence"/>
</dbReference>
<reference evidence="3" key="1">
    <citation type="submission" date="2020-10" db="EMBL/GenBank/DDBJ databases">
        <authorList>
            <person name="Gilroy R."/>
        </authorList>
    </citation>
    <scope>NUCLEOTIDE SEQUENCE</scope>
    <source>
        <strain evidence="3">ChiBcec6-7307</strain>
    </source>
</reference>
<protein>
    <submittedName>
        <fullName evidence="3">Gfo/Idh/MocA family oxidoreductase</fullName>
    </submittedName>
</protein>
<gene>
    <name evidence="3" type="ORF">IAC80_07370</name>
</gene>
<dbReference type="SUPFAM" id="SSF55347">
    <property type="entry name" value="Glyceraldehyde-3-phosphate dehydrogenase-like, C-terminal domain"/>
    <property type="match status" value="1"/>
</dbReference>
<dbReference type="Gene3D" id="3.40.50.720">
    <property type="entry name" value="NAD(P)-binding Rossmann-like Domain"/>
    <property type="match status" value="1"/>
</dbReference>